<reference evidence="5 6" key="1">
    <citation type="submission" date="2019-01" db="EMBL/GenBank/DDBJ databases">
        <title>Agromyces.</title>
        <authorList>
            <person name="Li J."/>
        </authorList>
    </citation>
    <scope>NUCLEOTIDE SEQUENCE [LARGE SCALE GENOMIC DNA]</scope>
    <source>
        <strain evidence="5 6">DSM 23870</strain>
    </source>
</reference>
<dbReference type="SUPFAM" id="SSF49785">
    <property type="entry name" value="Galactose-binding domain-like"/>
    <property type="match status" value="1"/>
</dbReference>
<dbReference type="InterPro" id="IPR029058">
    <property type="entry name" value="AB_hydrolase_fold"/>
</dbReference>
<comment type="caution">
    <text evidence="5">The sequence shown here is derived from an EMBL/GenBank/DDBJ whole genome shotgun (WGS) entry which is preliminary data.</text>
</comment>
<dbReference type="PANTHER" id="PTHR48098">
    <property type="entry name" value="ENTEROCHELIN ESTERASE-RELATED"/>
    <property type="match status" value="1"/>
</dbReference>
<evidence type="ECO:0000313" key="4">
    <source>
        <dbReference type="EMBL" id="NYD68433.1"/>
    </source>
</evidence>
<dbReference type="Gene3D" id="3.40.50.1820">
    <property type="entry name" value="alpha/beta hydrolase"/>
    <property type="match status" value="1"/>
</dbReference>
<reference evidence="4 7" key="2">
    <citation type="submission" date="2020-07" db="EMBL/GenBank/DDBJ databases">
        <title>Sequencing the genomes of 1000 actinobacteria strains.</title>
        <authorList>
            <person name="Klenk H.-P."/>
        </authorList>
    </citation>
    <scope>NUCLEOTIDE SEQUENCE [LARGE SCALE GENOMIC DNA]</scope>
    <source>
        <strain evidence="4 7">DSM 23870</strain>
    </source>
</reference>
<dbReference type="Proteomes" id="UP000581087">
    <property type="component" value="Unassembled WGS sequence"/>
</dbReference>
<evidence type="ECO:0000256" key="1">
    <source>
        <dbReference type="SAM" id="MobiDB-lite"/>
    </source>
</evidence>
<dbReference type="Pfam" id="PF00756">
    <property type="entry name" value="Esterase"/>
    <property type="match status" value="1"/>
</dbReference>
<evidence type="ECO:0000256" key="3">
    <source>
        <dbReference type="SAM" id="SignalP"/>
    </source>
</evidence>
<feature type="transmembrane region" description="Helical" evidence="2">
    <location>
        <begin position="779"/>
        <end position="798"/>
    </location>
</feature>
<sequence length="805" mass="85478">MDSLNTRWRRSATALGGAALIAASLVVATPATADPASPSTVSIDLEGTWKFSYGDDAAFADPGFDDSGWADTQVPGDGAEFANYDGFGWYRLTFDLPAEAAGTNLVASLGSLDDVDEAFLNGVRIGGSGSMPPNASSQWFEKRLYPVPASAPVFGGENVLSVRLYDMNGGGGWYEGPVGIFSKDAVRSSVYGIEGSPASAEQTAAVTAVLEKQRAALAAGDVDAFVATLGEDYFHDGRSRERREREIRSWIEESGSLTLLDGEVEVIVAADGTLIVDTNRSITGTRDGGSYAFQPAAQQFLRFSPTTVLESGNASRFFRETVDSELEGSAREFVTYLPPSYLTEPNRQYPVVYLFHGINGGSREWEPRDMDDVLDALWADGLAESIVVMPDGESLWYADQPNGGVPWRSMFLTEMLPLVDAEYRTLDSRDFRAITGISMGGFGAYSIGLSNPEKFSSLASHIGALSFSSAGLPTPLAQVGAMSTEQLSQYDFYYDACEFDEYRFDNAVRSMDTLLTAKGIDYTSIVYPEGRHNDACWLPNIGSSFTVHSDHFRAAGLVEDAVAPAISIDLGVAPNERGWFAAPVTVTLSVTDARDEAPLVEYRFGEGEWATYTEPIVVADDGRHVLEIRATDTAGNVGTLTQTIDLDATLPTAAADLDEESRTLTLSGSDALSGIHAIEYTTAPAPTARAVDPGAADGFVAYTEPVVFDADAAEVRYRAIDAAGNVSAEGTVLIPAAVTTPTPTPGEPTPGTPTPGTPGGTPAGETPGGSLVSTGFDPMPFLGATLLLALLGGAFIALRRRRATR</sequence>
<dbReference type="NCBIfam" id="NF047446">
    <property type="entry name" value="barrel_OmpL47"/>
    <property type="match status" value="2"/>
</dbReference>
<protein>
    <submittedName>
        <fullName evidence="4">Enterochelin esterase-like enzyme</fullName>
    </submittedName>
</protein>
<keyword evidence="2" id="KW-0812">Transmembrane</keyword>
<name>A0A4Q2M219_9MICO</name>
<evidence type="ECO:0000313" key="5">
    <source>
        <dbReference type="EMBL" id="RXZ85177.1"/>
    </source>
</evidence>
<keyword evidence="6" id="KW-1185">Reference proteome</keyword>
<dbReference type="InterPro" id="IPR032710">
    <property type="entry name" value="NTF2-like_dom_sf"/>
</dbReference>
<organism evidence="5 6">
    <name type="scientific">Agromyces atrinae</name>
    <dbReference type="NCBI Taxonomy" id="592376"/>
    <lineage>
        <taxon>Bacteria</taxon>
        <taxon>Bacillati</taxon>
        <taxon>Actinomycetota</taxon>
        <taxon>Actinomycetes</taxon>
        <taxon>Micrococcales</taxon>
        <taxon>Microbacteriaceae</taxon>
        <taxon>Agromyces</taxon>
    </lineage>
</organism>
<keyword evidence="3" id="KW-0732">Signal</keyword>
<dbReference type="SUPFAM" id="SSF53474">
    <property type="entry name" value="alpha/beta-Hydrolases"/>
    <property type="match status" value="1"/>
</dbReference>
<keyword evidence="2" id="KW-0472">Membrane</keyword>
<dbReference type="EMBL" id="JACCBI010000001">
    <property type="protein sequence ID" value="NYD68433.1"/>
    <property type="molecule type" value="Genomic_DNA"/>
</dbReference>
<evidence type="ECO:0000313" key="6">
    <source>
        <dbReference type="Proteomes" id="UP000292686"/>
    </source>
</evidence>
<dbReference type="AlphaFoldDB" id="A0A4Q2M219"/>
<proteinExistence type="predicted"/>
<dbReference type="InterPro" id="IPR008979">
    <property type="entry name" value="Galactose-bd-like_sf"/>
</dbReference>
<dbReference type="SUPFAM" id="SSF54427">
    <property type="entry name" value="NTF2-like"/>
    <property type="match status" value="1"/>
</dbReference>
<feature type="signal peptide" evidence="3">
    <location>
        <begin position="1"/>
        <end position="33"/>
    </location>
</feature>
<gene>
    <name evidence="4" type="ORF">BJ972_002952</name>
    <name evidence="5" type="ORF">ESP50_16755</name>
</gene>
<dbReference type="GO" id="GO:0016747">
    <property type="term" value="F:acyltransferase activity, transferring groups other than amino-acyl groups"/>
    <property type="evidence" value="ECO:0007669"/>
    <property type="project" value="TreeGrafter"/>
</dbReference>
<accession>A0A4Q2M219</accession>
<evidence type="ECO:0000256" key="2">
    <source>
        <dbReference type="SAM" id="Phobius"/>
    </source>
</evidence>
<dbReference type="Gene3D" id="2.60.120.260">
    <property type="entry name" value="Galactose-binding domain-like"/>
    <property type="match status" value="1"/>
</dbReference>
<keyword evidence="2" id="KW-1133">Transmembrane helix</keyword>
<feature type="compositionally biased region" description="Pro residues" evidence="1">
    <location>
        <begin position="742"/>
        <end position="756"/>
    </location>
</feature>
<dbReference type="Proteomes" id="UP000292686">
    <property type="component" value="Unassembled WGS sequence"/>
</dbReference>
<dbReference type="OrthoDB" id="6402258at2"/>
<dbReference type="RefSeq" id="WP_129177087.1">
    <property type="nucleotide sequence ID" value="NZ_JACCBI010000001.1"/>
</dbReference>
<evidence type="ECO:0000313" key="7">
    <source>
        <dbReference type="Proteomes" id="UP000581087"/>
    </source>
</evidence>
<feature type="region of interest" description="Disordered" evidence="1">
    <location>
        <begin position="738"/>
        <end position="772"/>
    </location>
</feature>
<feature type="chain" id="PRO_5036119086" evidence="3">
    <location>
        <begin position="34"/>
        <end position="805"/>
    </location>
</feature>
<dbReference type="InterPro" id="IPR050583">
    <property type="entry name" value="Mycobacterial_A85_antigen"/>
</dbReference>
<dbReference type="InterPro" id="IPR058094">
    <property type="entry name" value="Ig-like_OmpL47-like"/>
</dbReference>
<dbReference type="EMBL" id="SDPM01000012">
    <property type="protein sequence ID" value="RXZ85177.1"/>
    <property type="molecule type" value="Genomic_DNA"/>
</dbReference>
<dbReference type="PANTHER" id="PTHR48098:SF1">
    <property type="entry name" value="DIACYLGLYCEROL ACYLTRANSFERASE_MYCOLYLTRANSFERASE AG85A"/>
    <property type="match status" value="1"/>
</dbReference>
<dbReference type="InterPro" id="IPR000801">
    <property type="entry name" value="Esterase-like"/>
</dbReference>